<protein>
    <submittedName>
        <fullName evidence="1">BZIP transcription factor family protein</fullName>
    </submittedName>
</protein>
<accession>A0A2P2MYT7</accession>
<organism evidence="1">
    <name type="scientific">Rhizophora mucronata</name>
    <name type="common">Asiatic mangrove</name>
    <dbReference type="NCBI Taxonomy" id="61149"/>
    <lineage>
        <taxon>Eukaryota</taxon>
        <taxon>Viridiplantae</taxon>
        <taxon>Streptophyta</taxon>
        <taxon>Embryophyta</taxon>
        <taxon>Tracheophyta</taxon>
        <taxon>Spermatophyta</taxon>
        <taxon>Magnoliopsida</taxon>
        <taxon>eudicotyledons</taxon>
        <taxon>Gunneridae</taxon>
        <taxon>Pentapetalae</taxon>
        <taxon>rosids</taxon>
        <taxon>fabids</taxon>
        <taxon>Malpighiales</taxon>
        <taxon>Rhizophoraceae</taxon>
        <taxon>Rhizophora</taxon>
    </lineage>
</organism>
<name>A0A2P2MYT7_RHIMU</name>
<dbReference type="EMBL" id="GGEC01054896">
    <property type="protein sequence ID" value="MBX35380.1"/>
    <property type="molecule type" value="Transcribed_RNA"/>
</dbReference>
<sequence>MHGPPSSNSPLVIYNQHQFSQFCWPPILQTPNTVQSHNGPPHAIIIPSNIPMPIKRKLDSCQQEQGTFANMNGPKTPLYEVPCPRFFQLPNHSNLCHPQHSFSLKHVQNAASTNDQVSSSTSKGVAAFMKNGLPYFPVKVGSEAASSTEVRAIDDLNDLPVGFPPDGGGQCGLTNSKEMIPSLVAGSSRKNESALYASRITGISTKSCQLLSVPLEKNQDSFESQIKKLLDATAATEARRKRKELTRMKNLHGRQYGQTAEL</sequence>
<proteinExistence type="predicted"/>
<evidence type="ECO:0000313" key="1">
    <source>
        <dbReference type="EMBL" id="MBX35380.1"/>
    </source>
</evidence>
<dbReference type="AlphaFoldDB" id="A0A2P2MYT7"/>
<reference evidence="1" key="1">
    <citation type="submission" date="2018-02" db="EMBL/GenBank/DDBJ databases">
        <title>Rhizophora mucronata_Transcriptome.</title>
        <authorList>
            <person name="Meera S.P."/>
            <person name="Sreeshan A."/>
            <person name="Augustine A."/>
        </authorList>
    </citation>
    <scope>NUCLEOTIDE SEQUENCE</scope>
    <source>
        <tissue evidence="1">Leaf</tissue>
    </source>
</reference>